<evidence type="ECO:0000313" key="1">
    <source>
        <dbReference type="EMBL" id="CAD6517948.1"/>
    </source>
</evidence>
<gene>
    <name evidence="1" type="primary">acrF</name>
    <name evidence="1" type="ORF">LMG27952_00924</name>
</gene>
<comment type="caution">
    <text evidence="1">The sequence shown here is derived from an EMBL/GenBank/DDBJ whole genome shotgun (WGS) entry which is preliminary data.</text>
</comment>
<reference evidence="1 2" key="1">
    <citation type="submission" date="2020-10" db="EMBL/GenBank/DDBJ databases">
        <authorList>
            <person name="Peeters C."/>
        </authorList>
    </citation>
    <scope>NUCLEOTIDE SEQUENCE [LARGE SCALE GENOMIC DNA]</scope>
    <source>
        <strain evidence="1 2">LMG 27952</strain>
    </source>
</reference>
<keyword evidence="2" id="KW-1185">Reference proteome</keyword>
<name>A0ABN7HJG2_9BURK</name>
<protein>
    <submittedName>
        <fullName evidence="1">Multidrug export protein AcrF</fullName>
    </submittedName>
</protein>
<dbReference type="EMBL" id="CAJHCQ010000002">
    <property type="protein sequence ID" value="CAD6517948.1"/>
    <property type="molecule type" value="Genomic_DNA"/>
</dbReference>
<evidence type="ECO:0000313" key="2">
    <source>
        <dbReference type="Proteomes" id="UP000656319"/>
    </source>
</evidence>
<proteinExistence type="predicted"/>
<organism evidence="1 2">
    <name type="scientific">Paraburkholderia hiiakae</name>
    <dbReference type="NCBI Taxonomy" id="1081782"/>
    <lineage>
        <taxon>Bacteria</taxon>
        <taxon>Pseudomonadati</taxon>
        <taxon>Pseudomonadota</taxon>
        <taxon>Betaproteobacteria</taxon>
        <taxon>Burkholderiales</taxon>
        <taxon>Burkholderiaceae</taxon>
        <taxon>Paraburkholderia</taxon>
    </lineage>
</organism>
<dbReference type="Pfam" id="PF00873">
    <property type="entry name" value="ACR_tran"/>
    <property type="match status" value="1"/>
</dbReference>
<accession>A0ABN7HJG2</accession>
<dbReference type="Proteomes" id="UP000656319">
    <property type="component" value="Unassembled WGS sequence"/>
</dbReference>
<sequence length="75" mass="8078">MNGADPMICMYSSSSSTANPTLNVLFEIGANPELTQADVQNRVCLVLPRTPRQVESQGIQVQKKSSAFIAAQVPQ</sequence>
<dbReference type="InterPro" id="IPR001036">
    <property type="entry name" value="Acrflvin-R"/>
</dbReference>
<dbReference type="SUPFAM" id="SSF82693">
    <property type="entry name" value="Multidrug efflux transporter AcrB pore domain, PN1, PN2, PC1 and PC2 subdomains"/>
    <property type="match status" value="1"/>
</dbReference>
<dbReference type="Gene3D" id="3.30.70.1430">
    <property type="entry name" value="Multidrug efflux transporter AcrB pore domain"/>
    <property type="match status" value="1"/>
</dbReference>